<feature type="domain" description="DUF4123" evidence="1">
    <location>
        <begin position="28"/>
        <end position="148"/>
    </location>
</feature>
<dbReference type="BioCyc" id="PAER208963:G1G74-1774-MONOMER"/>
<organism evidence="2 3">
    <name type="scientific">Pseudomonas aeruginosa (strain UCBPP-PA14)</name>
    <dbReference type="NCBI Taxonomy" id="208963"/>
    <lineage>
        <taxon>Bacteria</taxon>
        <taxon>Pseudomonadati</taxon>
        <taxon>Pseudomonadota</taxon>
        <taxon>Gammaproteobacteria</taxon>
        <taxon>Pseudomonadales</taxon>
        <taxon>Pseudomonadaceae</taxon>
        <taxon>Pseudomonas</taxon>
    </lineage>
</organism>
<name>A0A0H2ZCN8_PSEAB</name>
<dbReference type="Proteomes" id="UP000000653">
    <property type="component" value="Chromosome"/>
</dbReference>
<dbReference type="InterPro" id="IPR025391">
    <property type="entry name" value="DUF4123"/>
</dbReference>
<proteinExistence type="predicted"/>
<accession>A0A0H2ZCN8</accession>
<evidence type="ECO:0000313" key="3">
    <source>
        <dbReference type="Proteomes" id="UP000000653"/>
    </source>
</evidence>
<dbReference type="RefSeq" id="WP_003138322.1">
    <property type="nucleotide sequence ID" value="NC_008463.1"/>
</dbReference>
<evidence type="ECO:0000313" key="2">
    <source>
        <dbReference type="EMBL" id="ABJ12544.1"/>
    </source>
</evidence>
<dbReference type="KEGG" id="pau:PA14_21460"/>
<dbReference type="HOGENOM" id="CLU_093458_0_0_6"/>
<dbReference type="Pfam" id="PF13503">
    <property type="entry name" value="DUF4123"/>
    <property type="match status" value="1"/>
</dbReference>
<dbReference type="AlphaFoldDB" id="A0A0H2ZCN8"/>
<reference evidence="2 3" key="1">
    <citation type="journal article" date="2006" name="Genome Biol.">
        <title>Genomic analysis reveals that Pseudomonas aeruginosa virulence is combinatorial.</title>
        <authorList>
            <person name="Lee D.G."/>
            <person name="Urbach J.M."/>
            <person name="Wu G."/>
            <person name="Liberati N.T."/>
            <person name="Feinbaum R.L."/>
            <person name="Miyata S."/>
            <person name="Diggins L.T."/>
            <person name="He J."/>
            <person name="Saucier M."/>
            <person name="Deziel E."/>
            <person name="Friedman L."/>
            <person name="Li L."/>
            <person name="Grills G."/>
            <person name="Montgomery K."/>
            <person name="Kucherlapati R."/>
            <person name="Rahme L.G."/>
            <person name="Ausubel F.M."/>
        </authorList>
    </citation>
    <scope>NUCLEOTIDE SEQUENCE [LARGE SCALE GENOMIC DNA]</scope>
    <source>
        <strain evidence="2 3">UCBPP-PA14</strain>
    </source>
</reference>
<sequence length="271" mass="30897">MTPNPRHWASELWQRSRDRGLQTHIDVLVDATGLDDYPLLTEHARQSDPPALFKLLEQTPEAALADEGPLLLRLEDGHAGWLDELLERIDCRRHLMLLFSPWPLPRLGEHLRSCTQAEWNQGRSSGVLRFYDPGLFMAVSDMLDPRQSRYLHAPVSSWHWLDRDGRPRALAGHYQAHETPPLQAALRLEAHQVAALRAWSEAEAYRREYFVLPREHGLGGQESLLQHLVQAHLAADRQGLQDFDQRDAFVAQWLREQTPGPGFSPAGTSRA</sequence>
<dbReference type="EMBL" id="CP000438">
    <property type="protein sequence ID" value="ABJ12544.1"/>
    <property type="molecule type" value="Genomic_DNA"/>
</dbReference>
<evidence type="ECO:0000259" key="1">
    <source>
        <dbReference type="Pfam" id="PF13503"/>
    </source>
</evidence>
<protein>
    <recommendedName>
        <fullName evidence="1">DUF4123 domain-containing protein</fullName>
    </recommendedName>
</protein>
<gene>
    <name evidence="2" type="ordered locus">PA14_21460</name>
</gene>